<proteinExistence type="predicted"/>
<reference evidence="1 2" key="1">
    <citation type="submission" date="2021-03" db="EMBL/GenBank/DDBJ databases">
        <authorList>
            <person name="So Y."/>
        </authorList>
    </citation>
    <scope>NUCLEOTIDE SEQUENCE [LARGE SCALE GENOMIC DNA]</scope>
    <source>
        <strain evidence="1 2">SSH11</strain>
    </source>
</reference>
<name>A0ABS4AER5_9PROT</name>
<dbReference type="Pfam" id="PF07309">
    <property type="entry name" value="FlaF"/>
    <property type="match status" value="1"/>
</dbReference>
<keyword evidence="2" id="KW-1185">Reference proteome</keyword>
<evidence type="ECO:0000313" key="2">
    <source>
        <dbReference type="Proteomes" id="UP000681594"/>
    </source>
</evidence>
<dbReference type="RefSeq" id="WP_209379754.1">
    <property type="nucleotide sequence ID" value="NZ_JAGIZB010000010.1"/>
</dbReference>
<evidence type="ECO:0000313" key="1">
    <source>
        <dbReference type="EMBL" id="MBP0445505.1"/>
    </source>
</evidence>
<sequence length="122" mass="13145">MMPHPSPAHAYRAARAAMPPRVQEADVFRRVNGALRAALVTNGGRGGEAGLRAVRALADNRRLWLAVEGVLLDPTNALPPPLRASIISVGRSVLREMEKPEPDLDFLIEVNESMAAGLSMNN</sequence>
<comment type="caution">
    <text evidence="1">The sequence shown here is derived from an EMBL/GenBank/DDBJ whole genome shotgun (WGS) entry which is preliminary data.</text>
</comment>
<dbReference type="InterPro" id="IPR010845">
    <property type="entry name" value="FlaF"/>
</dbReference>
<gene>
    <name evidence="1" type="ORF">J8J14_12030</name>
</gene>
<organism evidence="1 2">
    <name type="scientific">Pararoseomonas baculiformis</name>
    <dbReference type="NCBI Taxonomy" id="2820812"/>
    <lineage>
        <taxon>Bacteria</taxon>
        <taxon>Pseudomonadati</taxon>
        <taxon>Pseudomonadota</taxon>
        <taxon>Alphaproteobacteria</taxon>
        <taxon>Acetobacterales</taxon>
        <taxon>Acetobacteraceae</taxon>
        <taxon>Pararoseomonas</taxon>
    </lineage>
</organism>
<accession>A0ABS4AER5</accession>
<dbReference type="EMBL" id="JAGIZB010000010">
    <property type="protein sequence ID" value="MBP0445505.1"/>
    <property type="molecule type" value="Genomic_DNA"/>
</dbReference>
<protein>
    <submittedName>
        <fullName evidence="1">Uncharacterized protein</fullName>
    </submittedName>
</protein>
<dbReference type="Proteomes" id="UP000681594">
    <property type="component" value="Unassembled WGS sequence"/>
</dbReference>